<organism evidence="1 2">
    <name type="scientific">Ilyodon furcidens</name>
    <name type="common">goldbreast splitfin</name>
    <dbReference type="NCBI Taxonomy" id="33524"/>
    <lineage>
        <taxon>Eukaryota</taxon>
        <taxon>Metazoa</taxon>
        <taxon>Chordata</taxon>
        <taxon>Craniata</taxon>
        <taxon>Vertebrata</taxon>
        <taxon>Euteleostomi</taxon>
        <taxon>Actinopterygii</taxon>
        <taxon>Neopterygii</taxon>
        <taxon>Teleostei</taxon>
        <taxon>Neoteleostei</taxon>
        <taxon>Acanthomorphata</taxon>
        <taxon>Ovalentaria</taxon>
        <taxon>Atherinomorphae</taxon>
        <taxon>Cyprinodontiformes</taxon>
        <taxon>Goodeidae</taxon>
        <taxon>Ilyodon</taxon>
    </lineage>
</organism>
<evidence type="ECO:0000313" key="1">
    <source>
        <dbReference type="EMBL" id="MEQ2242640.1"/>
    </source>
</evidence>
<dbReference type="Proteomes" id="UP001482620">
    <property type="component" value="Unassembled WGS sequence"/>
</dbReference>
<comment type="caution">
    <text evidence="1">The sequence shown here is derived from an EMBL/GenBank/DDBJ whole genome shotgun (WGS) entry which is preliminary data.</text>
</comment>
<dbReference type="EMBL" id="JAHRIQ010066839">
    <property type="protein sequence ID" value="MEQ2242640.1"/>
    <property type="molecule type" value="Genomic_DNA"/>
</dbReference>
<gene>
    <name evidence="1" type="ORF">ILYODFUR_037993</name>
</gene>
<name>A0ABV0UBR2_9TELE</name>
<evidence type="ECO:0000313" key="2">
    <source>
        <dbReference type="Proteomes" id="UP001482620"/>
    </source>
</evidence>
<keyword evidence="2" id="KW-1185">Reference proteome</keyword>
<sequence>HYGSSISLALEKDKQMFYHHKPLKHNQPAGLRLRQLLTFPGPSSSSPNMFILVLVQKPEVLYLVFSINF</sequence>
<reference evidence="1 2" key="1">
    <citation type="submission" date="2021-06" db="EMBL/GenBank/DDBJ databases">
        <authorList>
            <person name="Palmer J.M."/>
        </authorList>
    </citation>
    <scope>NUCLEOTIDE SEQUENCE [LARGE SCALE GENOMIC DNA]</scope>
    <source>
        <strain evidence="2">if_2019</strain>
        <tissue evidence="1">Muscle</tissue>
    </source>
</reference>
<accession>A0ABV0UBR2</accession>
<feature type="non-terminal residue" evidence="1">
    <location>
        <position position="1"/>
    </location>
</feature>
<proteinExistence type="predicted"/>
<protein>
    <submittedName>
        <fullName evidence="1">Uncharacterized protein</fullName>
    </submittedName>
</protein>